<dbReference type="KEGG" id="mea:Mex_p30023"/>
<dbReference type="HOGENOM" id="CLU_180726_0_0_5"/>
<accession>C5B6W5</accession>
<dbReference type="Proteomes" id="UP000009081">
    <property type="component" value="Plasmid p3META1"/>
</dbReference>
<gene>
    <name evidence="1" type="ordered locus">MexAM1_p3METAp0023</name>
</gene>
<keyword evidence="2" id="KW-1185">Reference proteome</keyword>
<reference evidence="1 2" key="1">
    <citation type="journal article" date="2009" name="PLoS ONE">
        <title>Methylobacterium genome sequences: a reference blueprint to investigate microbial metabolism of C1 compounds from natural and industrial sources.</title>
        <authorList>
            <person name="Vuilleumier S."/>
            <person name="Chistoserdova L."/>
            <person name="Lee M.-C."/>
            <person name="Bringel F."/>
            <person name="Lajus A."/>
            <person name="Zhou Y."/>
            <person name="Gourion B."/>
            <person name="Barbe V."/>
            <person name="Chang J."/>
            <person name="Cruveiller S."/>
            <person name="Dossat C."/>
            <person name="Gillett W."/>
            <person name="Gruffaz C."/>
            <person name="Haugen E."/>
            <person name="Hourcade E."/>
            <person name="Levy R."/>
            <person name="Mangenot S."/>
            <person name="Muller E."/>
            <person name="Nadalig T."/>
            <person name="Pagni M."/>
            <person name="Penny C."/>
            <person name="Peyraud R."/>
            <person name="Robinson D.G."/>
            <person name="Roche D."/>
            <person name="Rouy Z."/>
            <person name="Saenampechek C."/>
            <person name="Salvignol G."/>
            <person name="Vallenet D."/>
            <person name="Wu Z."/>
            <person name="Marx C.J."/>
            <person name="Vorholt J.A."/>
            <person name="Olson M.V."/>
            <person name="Kaul R."/>
            <person name="Weissenbach J."/>
            <person name="Medigue C."/>
            <person name="Lidstrom M.E."/>
        </authorList>
    </citation>
    <scope>NUCLEOTIDE SEQUENCE [LARGE SCALE GENOMIC DNA]</scope>
    <source>
        <strain evidence="2">ATCC 14718 / DSM 1338 / JCM 2805 / NCIMB 9133 / AM1</strain>
    </source>
</reference>
<geneLocation type="plasmid" evidence="1 2">
    <name>p3META1</name>
</geneLocation>
<protein>
    <submittedName>
        <fullName evidence="1">Uncharacterized protein</fullName>
    </submittedName>
</protein>
<evidence type="ECO:0000313" key="2">
    <source>
        <dbReference type="Proteomes" id="UP000009081"/>
    </source>
</evidence>
<organism evidence="1 2">
    <name type="scientific">Methylorubrum extorquens (strain ATCC 14718 / DSM 1338 / JCM 2805 / NCIMB 9133 / AM1)</name>
    <name type="common">Methylobacterium extorquens</name>
    <dbReference type="NCBI Taxonomy" id="272630"/>
    <lineage>
        <taxon>Bacteria</taxon>
        <taxon>Pseudomonadati</taxon>
        <taxon>Pseudomonadota</taxon>
        <taxon>Alphaproteobacteria</taxon>
        <taxon>Hyphomicrobiales</taxon>
        <taxon>Methylobacteriaceae</taxon>
        <taxon>Methylorubrum</taxon>
    </lineage>
</organism>
<proteinExistence type="predicted"/>
<dbReference type="RefSeq" id="WP_012753511.1">
    <property type="nucleotide sequence ID" value="NC_012810.1"/>
</dbReference>
<keyword evidence="1" id="KW-0614">Plasmid</keyword>
<evidence type="ECO:0000313" key="1">
    <source>
        <dbReference type="EMBL" id="ACS44197.1"/>
    </source>
</evidence>
<sequence length="98" mass="10699">MSRRSLSWSNAKCDMQADRVQVPAGFLGARSRVEVFARLQRRPLVVAGKFDLSAIMAAAAVAADAHQERFGCSRREAMSVALKAAWQAARTTRARAAH</sequence>
<dbReference type="EMBL" id="CP001514">
    <property type="protein sequence ID" value="ACS44197.1"/>
    <property type="molecule type" value="Genomic_DNA"/>
</dbReference>
<dbReference type="AlphaFoldDB" id="C5B6W5"/>
<name>C5B6W5_METEA</name>
<dbReference type="OrthoDB" id="7999567at2"/>